<comment type="caution">
    <text evidence="2">The sequence shown here is derived from an EMBL/GenBank/DDBJ whole genome shotgun (WGS) entry which is preliminary data.</text>
</comment>
<protein>
    <submittedName>
        <fullName evidence="2">Uncharacterized protein</fullName>
    </submittedName>
</protein>
<dbReference type="KEGG" id="crq:GCK72_022688"/>
<sequence>MNSDWLRKICEVCSDVRNVFLSDVFLSSSRVNSNRKVAKSGKRRSEESQPCCSSSVKKAPRGKKNEKSNEPDLKDELEKDIERAQKQEEEIKKDVKMVLELEMGAKKGRKRNESV</sequence>
<dbReference type="RefSeq" id="XP_053578558.1">
    <property type="nucleotide sequence ID" value="XM_053734992.1"/>
</dbReference>
<name>A0A6A5FUQ2_CAERE</name>
<proteinExistence type="predicted"/>
<dbReference type="AlphaFoldDB" id="A0A6A5FUQ2"/>
<reference evidence="2 3" key="1">
    <citation type="submission" date="2019-12" db="EMBL/GenBank/DDBJ databases">
        <title>Chromosome-level assembly of the Caenorhabditis remanei genome.</title>
        <authorList>
            <person name="Teterina A.A."/>
            <person name="Willis J.H."/>
            <person name="Phillips P.C."/>
        </authorList>
    </citation>
    <scope>NUCLEOTIDE SEQUENCE [LARGE SCALE GENOMIC DNA]</scope>
    <source>
        <strain evidence="2 3">PX506</strain>
        <tissue evidence="2">Whole organism</tissue>
    </source>
</reference>
<organism evidence="2 3">
    <name type="scientific">Caenorhabditis remanei</name>
    <name type="common">Caenorhabditis vulgaris</name>
    <dbReference type="NCBI Taxonomy" id="31234"/>
    <lineage>
        <taxon>Eukaryota</taxon>
        <taxon>Metazoa</taxon>
        <taxon>Ecdysozoa</taxon>
        <taxon>Nematoda</taxon>
        <taxon>Chromadorea</taxon>
        <taxon>Rhabditida</taxon>
        <taxon>Rhabditina</taxon>
        <taxon>Rhabditomorpha</taxon>
        <taxon>Rhabditoidea</taxon>
        <taxon>Rhabditidae</taxon>
        <taxon>Peloderinae</taxon>
        <taxon>Caenorhabditis</taxon>
    </lineage>
</organism>
<dbReference type="EMBL" id="WUAV01000006">
    <property type="protein sequence ID" value="KAF1746235.1"/>
    <property type="molecule type" value="Genomic_DNA"/>
</dbReference>
<evidence type="ECO:0000256" key="1">
    <source>
        <dbReference type="SAM" id="MobiDB-lite"/>
    </source>
</evidence>
<accession>A0A6A5FUQ2</accession>
<gene>
    <name evidence="2" type="ORF">GCK72_022688</name>
</gene>
<dbReference type="GeneID" id="78777529"/>
<feature type="compositionally biased region" description="Basic and acidic residues" evidence="1">
    <location>
        <begin position="63"/>
        <end position="94"/>
    </location>
</feature>
<dbReference type="CTD" id="78777529"/>
<dbReference type="Proteomes" id="UP000483820">
    <property type="component" value="Chromosome X"/>
</dbReference>
<evidence type="ECO:0000313" key="3">
    <source>
        <dbReference type="Proteomes" id="UP000483820"/>
    </source>
</evidence>
<evidence type="ECO:0000313" key="2">
    <source>
        <dbReference type="EMBL" id="KAF1746235.1"/>
    </source>
</evidence>
<feature type="region of interest" description="Disordered" evidence="1">
    <location>
        <begin position="32"/>
        <end position="94"/>
    </location>
</feature>